<evidence type="ECO:0000256" key="6">
    <source>
        <dbReference type="ARBA" id="ARBA00022741"/>
    </source>
</evidence>
<dbReference type="PROSITE" id="PS50975">
    <property type="entry name" value="ATP_GRASP"/>
    <property type="match status" value="1"/>
</dbReference>
<dbReference type="SMART" id="SM01210">
    <property type="entry name" value="GARS_C"/>
    <property type="match status" value="1"/>
</dbReference>
<dbReference type="InterPro" id="IPR020561">
    <property type="entry name" value="PRibGlycinamid_synth_ATP-grasp"/>
</dbReference>
<comment type="similarity">
    <text evidence="9 12">Belongs to the GARS family.</text>
</comment>
<dbReference type="InterPro" id="IPR020562">
    <property type="entry name" value="PRibGlycinamide_synth_N"/>
</dbReference>
<comment type="cofactor">
    <cofactor evidence="1">
        <name>Mn(2+)</name>
        <dbReference type="ChEBI" id="CHEBI:29035"/>
    </cofactor>
</comment>
<sequence length="442" mass="47703">MKVLVIGSGGREHALVWKIHQSPRVSKIYCAPGNAGIQRMAECVELSVTDVEGLLSFAKKEKIDLTVVGPELSLTAGIVDTFEQQGLRIFGPSQDGAILEGSKVYTKEFLKKYNIPSAKFKVFKDREKAKQYIDECGAPLVVKADGLAAGKGVIVASTVQEAKEAVDLIMRDKAFGDAGNFLIVEECLKGEEASFIAFTDGQTILPLPTSQDHKAAFDGDLGPNTGGMGAYSPAPVVTEKIADQVMQEVMLPTIQGMAKEGRPYKGMLYAGLMIDGDKVNVLEFNCRFGDPEAQPLLMRLESDVVDIFDAVIDERLDQVEMKIDPRPTVCVVMASGGYPGSYESGKLIEGLEKVSDMRDVVVFHAGTTVKDGRVVSAGGRVLGVTAIGTDLEKAINLAYKAVGHIAWTGSFFRTDIGAKALRNVHETSMRKEVENKAKHIGN</sequence>
<dbReference type="HAMAP" id="MF_00138">
    <property type="entry name" value="GARS"/>
    <property type="match status" value="1"/>
</dbReference>
<comment type="catalytic activity">
    <reaction evidence="12">
        <text>5-phospho-beta-D-ribosylamine + glycine + ATP = N(1)-(5-phospho-beta-D-ribosyl)glycinamide + ADP + phosphate + H(+)</text>
        <dbReference type="Rhea" id="RHEA:17453"/>
        <dbReference type="ChEBI" id="CHEBI:15378"/>
        <dbReference type="ChEBI" id="CHEBI:30616"/>
        <dbReference type="ChEBI" id="CHEBI:43474"/>
        <dbReference type="ChEBI" id="CHEBI:57305"/>
        <dbReference type="ChEBI" id="CHEBI:58681"/>
        <dbReference type="ChEBI" id="CHEBI:143788"/>
        <dbReference type="ChEBI" id="CHEBI:456216"/>
        <dbReference type="EC" id="6.3.4.13"/>
    </reaction>
</comment>
<evidence type="ECO:0000256" key="1">
    <source>
        <dbReference type="ARBA" id="ARBA00001936"/>
    </source>
</evidence>
<evidence type="ECO:0000256" key="5">
    <source>
        <dbReference type="ARBA" id="ARBA00022598"/>
    </source>
</evidence>
<dbReference type="Pfam" id="PF02843">
    <property type="entry name" value="GARS_C"/>
    <property type="match status" value="1"/>
</dbReference>
<keyword evidence="8 13" id="KW-0067">ATP-binding</keyword>
<evidence type="ECO:0000256" key="4">
    <source>
        <dbReference type="ARBA" id="ARBA00013255"/>
    </source>
</evidence>
<keyword evidence="5 12" id="KW-0436">Ligase</keyword>
<evidence type="ECO:0000256" key="2">
    <source>
        <dbReference type="ARBA" id="ARBA00001946"/>
    </source>
</evidence>
<dbReference type="SUPFAM" id="SSF56059">
    <property type="entry name" value="Glutathione synthetase ATP-binding domain-like"/>
    <property type="match status" value="1"/>
</dbReference>
<dbReference type="InterPro" id="IPR000115">
    <property type="entry name" value="PRibGlycinamide_synth"/>
</dbReference>
<comment type="cofactor">
    <cofactor evidence="2">
        <name>Mg(2+)</name>
        <dbReference type="ChEBI" id="CHEBI:18420"/>
    </cofactor>
</comment>
<dbReference type="Pfam" id="PF01071">
    <property type="entry name" value="GARS_A"/>
    <property type="match status" value="1"/>
</dbReference>
<dbReference type="InterPro" id="IPR020560">
    <property type="entry name" value="PRibGlycinamide_synth_C-dom"/>
</dbReference>
<organism evidence="15 16">
    <name type="scientific">Desulfotalea psychrophila</name>
    <dbReference type="NCBI Taxonomy" id="84980"/>
    <lineage>
        <taxon>Bacteria</taxon>
        <taxon>Pseudomonadati</taxon>
        <taxon>Thermodesulfobacteriota</taxon>
        <taxon>Desulfobulbia</taxon>
        <taxon>Desulfobulbales</taxon>
        <taxon>Desulfocapsaceae</taxon>
        <taxon>Desulfotalea</taxon>
    </lineage>
</organism>
<dbReference type="PANTHER" id="PTHR43472">
    <property type="entry name" value="PHOSPHORIBOSYLAMINE--GLYCINE LIGASE"/>
    <property type="match status" value="1"/>
</dbReference>
<name>A0ABS3AS71_9BACT</name>
<dbReference type="InterPro" id="IPR011761">
    <property type="entry name" value="ATP-grasp"/>
</dbReference>
<comment type="pathway">
    <text evidence="3 12">Purine metabolism; IMP biosynthesis via de novo pathway; N(1)-(5-phospho-D-ribosyl)glycinamide from 5-phospho-alpha-D-ribose 1-diphosphate: step 2/2.</text>
</comment>
<dbReference type="GO" id="GO:0004637">
    <property type="term" value="F:phosphoribosylamine-glycine ligase activity"/>
    <property type="evidence" value="ECO:0007669"/>
    <property type="project" value="UniProtKB-EC"/>
</dbReference>
<evidence type="ECO:0000256" key="12">
    <source>
        <dbReference type="HAMAP-Rule" id="MF_00138"/>
    </source>
</evidence>
<dbReference type="Gene3D" id="3.30.470.20">
    <property type="entry name" value="ATP-grasp fold, B domain"/>
    <property type="match status" value="1"/>
</dbReference>
<dbReference type="InterPro" id="IPR037123">
    <property type="entry name" value="PRibGlycinamide_synth_C_sf"/>
</dbReference>
<keyword evidence="16" id="KW-1185">Reference proteome</keyword>
<dbReference type="SMART" id="SM01209">
    <property type="entry name" value="GARS_A"/>
    <property type="match status" value="1"/>
</dbReference>
<dbReference type="Proteomes" id="UP000717534">
    <property type="component" value="Unassembled WGS sequence"/>
</dbReference>
<protein>
    <recommendedName>
        <fullName evidence="4 12">Phosphoribosylamine--glycine ligase</fullName>
        <ecNumber evidence="4 12">6.3.4.13</ecNumber>
    </recommendedName>
    <alternativeName>
        <fullName evidence="12">GARS</fullName>
    </alternativeName>
    <alternativeName>
        <fullName evidence="10 12">Glycinamide ribonucleotide synthetase</fullName>
    </alternativeName>
    <alternativeName>
        <fullName evidence="11 12">Phosphoribosylglycinamide synthetase</fullName>
    </alternativeName>
</protein>
<dbReference type="Gene3D" id="3.90.600.10">
    <property type="entry name" value="Phosphoribosylglycinamide synthetase, C-terminal domain"/>
    <property type="match status" value="1"/>
</dbReference>
<evidence type="ECO:0000256" key="9">
    <source>
        <dbReference type="ARBA" id="ARBA00038345"/>
    </source>
</evidence>
<dbReference type="SUPFAM" id="SSF52440">
    <property type="entry name" value="PreATP-grasp domain"/>
    <property type="match status" value="1"/>
</dbReference>
<dbReference type="EC" id="6.3.4.13" evidence="4 12"/>
<dbReference type="InterPro" id="IPR020559">
    <property type="entry name" value="PRibGlycinamide_synth_CS"/>
</dbReference>
<dbReference type="SUPFAM" id="SSF51246">
    <property type="entry name" value="Rudiment single hybrid motif"/>
    <property type="match status" value="1"/>
</dbReference>
<dbReference type="NCBIfam" id="TIGR00877">
    <property type="entry name" value="purD"/>
    <property type="match status" value="1"/>
</dbReference>
<dbReference type="EMBL" id="JAFITO010000001">
    <property type="protein sequence ID" value="MBN4067959.1"/>
    <property type="molecule type" value="Genomic_DNA"/>
</dbReference>
<reference evidence="15 16" key="1">
    <citation type="submission" date="2021-02" db="EMBL/GenBank/DDBJ databases">
        <title>Activity-based single-cell genomes from oceanic crustal fluid captures similar information to metagenomic and metatranscriptomic surveys with orders of magnitude less sampling.</title>
        <authorList>
            <person name="D'Angelo T.S."/>
            <person name="Orcutt B.N."/>
        </authorList>
    </citation>
    <scope>NUCLEOTIDE SEQUENCE [LARGE SCALE GENOMIC DNA]</scope>
    <source>
        <strain evidence="15">AH-315-G02</strain>
    </source>
</reference>
<comment type="caution">
    <text evidence="15">The sequence shown here is derived from an EMBL/GenBank/DDBJ whole genome shotgun (WGS) entry which is preliminary data.</text>
</comment>
<dbReference type="Gene3D" id="3.30.1490.20">
    <property type="entry name" value="ATP-grasp fold, A domain"/>
    <property type="match status" value="1"/>
</dbReference>
<dbReference type="Pfam" id="PF02844">
    <property type="entry name" value="GARS_N"/>
    <property type="match status" value="1"/>
</dbReference>
<keyword evidence="7 12" id="KW-0658">Purine biosynthesis</keyword>
<evidence type="ECO:0000256" key="13">
    <source>
        <dbReference type="PROSITE-ProRule" id="PRU00409"/>
    </source>
</evidence>
<evidence type="ECO:0000256" key="11">
    <source>
        <dbReference type="ARBA" id="ARBA00042864"/>
    </source>
</evidence>
<evidence type="ECO:0000259" key="14">
    <source>
        <dbReference type="PROSITE" id="PS50975"/>
    </source>
</evidence>
<evidence type="ECO:0000256" key="7">
    <source>
        <dbReference type="ARBA" id="ARBA00022755"/>
    </source>
</evidence>
<evidence type="ECO:0000313" key="15">
    <source>
        <dbReference type="EMBL" id="MBN4067959.1"/>
    </source>
</evidence>
<dbReference type="PANTHER" id="PTHR43472:SF1">
    <property type="entry name" value="PHOSPHORIBOSYLAMINE--GLYCINE LIGASE, CHLOROPLASTIC"/>
    <property type="match status" value="1"/>
</dbReference>
<evidence type="ECO:0000256" key="10">
    <source>
        <dbReference type="ARBA" id="ARBA00042242"/>
    </source>
</evidence>
<gene>
    <name evidence="12 15" type="primary">purD</name>
    <name evidence="15" type="ORF">JYU06_00330</name>
</gene>
<feature type="domain" description="ATP-grasp" evidence="14">
    <location>
        <begin position="107"/>
        <end position="313"/>
    </location>
</feature>
<proteinExistence type="inferred from homology"/>
<keyword evidence="6 13" id="KW-0547">Nucleotide-binding</keyword>
<evidence type="ECO:0000256" key="8">
    <source>
        <dbReference type="ARBA" id="ARBA00022840"/>
    </source>
</evidence>
<dbReference type="Gene3D" id="3.40.50.20">
    <property type="match status" value="1"/>
</dbReference>
<accession>A0ABS3AS71</accession>
<dbReference type="InterPro" id="IPR011054">
    <property type="entry name" value="Rudment_hybrid_motif"/>
</dbReference>
<dbReference type="InterPro" id="IPR013815">
    <property type="entry name" value="ATP_grasp_subdomain_1"/>
</dbReference>
<evidence type="ECO:0000256" key="3">
    <source>
        <dbReference type="ARBA" id="ARBA00005174"/>
    </source>
</evidence>
<evidence type="ECO:0000313" key="16">
    <source>
        <dbReference type="Proteomes" id="UP000717534"/>
    </source>
</evidence>
<dbReference type="PROSITE" id="PS00184">
    <property type="entry name" value="GARS"/>
    <property type="match status" value="1"/>
</dbReference>
<dbReference type="InterPro" id="IPR016185">
    <property type="entry name" value="PreATP-grasp_dom_sf"/>
</dbReference>